<feature type="binding site" evidence="21">
    <location>
        <position position="186"/>
    </location>
    <ligand>
        <name>Cu(2+)</name>
        <dbReference type="ChEBI" id="CHEBI:29036"/>
        <label>1</label>
        <note>catalytic</note>
    </ligand>
</feature>
<dbReference type="CDD" id="cd14958">
    <property type="entry name" value="NHL_PAL_like"/>
    <property type="match status" value="1"/>
</dbReference>
<keyword evidence="18" id="KW-0511">Multifunctional enzyme</keyword>
<evidence type="ECO:0000256" key="17">
    <source>
        <dbReference type="ARBA" id="ARBA00023239"/>
    </source>
</evidence>
<evidence type="ECO:0000256" key="10">
    <source>
        <dbReference type="ARBA" id="ARBA00022737"/>
    </source>
</evidence>
<feature type="disulfide bond" evidence="22">
    <location>
        <begin position="565"/>
        <end position="585"/>
    </location>
</feature>
<dbReference type="PRINTS" id="PR00790">
    <property type="entry name" value="PAMONOXGNASE"/>
</dbReference>
<keyword evidence="11 21" id="KW-0862">Zinc</keyword>
<keyword evidence="10" id="KW-0677">Repeat</keyword>
<dbReference type="SUPFAM" id="SSF49742">
    <property type="entry name" value="PHM/PNGase F"/>
    <property type="match status" value="2"/>
</dbReference>
<feature type="repeat" description="NHL" evidence="23">
    <location>
        <begin position="556"/>
        <end position="595"/>
    </location>
</feature>
<dbReference type="GO" id="GO:0030658">
    <property type="term" value="C:transport vesicle membrane"/>
    <property type="evidence" value="ECO:0007669"/>
    <property type="project" value="UniProtKB-SubCell"/>
</dbReference>
<feature type="disulfide bond" evidence="22">
    <location>
        <begin position="127"/>
        <end position="145"/>
    </location>
</feature>
<dbReference type="InterPro" id="IPR020611">
    <property type="entry name" value="Cu2_ascorb_mOase_CS-1"/>
</dbReference>
<keyword evidence="12" id="KW-0560">Oxidoreductase</keyword>
<dbReference type="PANTHER" id="PTHR10680:SF14">
    <property type="entry name" value="PEPTIDYL-GLYCINE ALPHA-AMIDATING MONOOXYGENASE"/>
    <property type="match status" value="1"/>
</dbReference>
<dbReference type="SUPFAM" id="SSF101898">
    <property type="entry name" value="NHL repeat"/>
    <property type="match status" value="1"/>
</dbReference>
<evidence type="ECO:0000256" key="5">
    <source>
        <dbReference type="ARBA" id="ARBA00010263"/>
    </source>
</evidence>
<dbReference type="Gene3D" id="2.60.120.310">
    <property type="entry name" value="Copper type II, ascorbate-dependent monooxygenase, N-terminal domain"/>
    <property type="match status" value="1"/>
</dbReference>
<evidence type="ECO:0000256" key="2">
    <source>
        <dbReference type="ARBA" id="ARBA00004160"/>
    </source>
</evidence>
<dbReference type="InterPro" id="IPR000323">
    <property type="entry name" value="Cu2_ascorb_mOase_N"/>
</dbReference>
<comment type="cofactor">
    <cofactor evidence="21">
        <name>Zn(2+)</name>
        <dbReference type="ChEBI" id="CHEBI:29105"/>
    </cofactor>
    <text evidence="21">Binds one Zn(2+) ion per subunit.</text>
</comment>
<keyword evidence="15 22" id="KW-1015">Disulfide bond</keyword>
<feature type="binding site" evidence="20">
    <location>
        <position position="465"/>
    </location>
    <ligand>
        <name>a protein</name>
        <dbReference type="ChEBI" id="CHEBI:16541"/>
    </ligand>
    <ligandPart>
        <name>C-terminal Xaa-(2S)-2-hydroxyglycine residue</name>
        <dbReference type="ChEBI" id="CHEBI:142768"/>
    </ligandPart>
</feature>
<dbReference type="PANTHER" id="PTHR10680">
    <property type="entry name" value="PEPTIDYL-GLYCINE ALPHA-AMIDATING MONOOXYGENASE"/>
    <property type="match status" value="1"/>
</dbReference>
<feature type="chain" id="PRO_5026265945" evidence="26">
    <location>
        <begin position="18"/>
        <end position="1010"/>
    </location>
</feature>
<dbReference type="EMBL" id="LR788779">
    <property type="protein sequence ID" value="CAB3264641.1"/>
    <property type="molecule type" value="mRNA"/>
</dbReference>
<evidence type="ECO:0000256" key="19">
    <source>
        <dbReference type="ARBA" id="ARBA00048431"/>
    </source>
</evidence>
<feature type="binding site" evidence="21">
    <location>
        <position position="516"/>
    </location>
    <ligand>
        <name>Zn(2+)</name>
        <dbReference type="ChEBI" id="CHEBI:29105"/>
        <note>catalytic</note>
    </ligand>
</feature>
<dbReference type="InterPro" id="IPR001258">
    <property type="entry name" value="NHL_repeat"/>
</dbReference>
<evidence type="ECO:0000259" key="27">
    <source>
        <dbReference type="Pfam" id="PF01082"/>
    </source>
</evidence>
<evidence type="ECO:0000256" key="20">
    <source>
        <dbReference type="PIRSR" id="PIRSR600720-1"/>
    </source>
</evidence>
<feature type="region of interest" description="Disordered" evidence="24">
    <location>
        <begin position="834"/>
        <end position="854"/>
    </location>
</feature>
<dbReference type="PROSITE" id="PS51125">
    <property type="entry name" value="NHL"/>
    <property type="match status" value="2"/>
</dbReference>
<dbReference type="InterPro" id="IPR008977">
    <property type="entry name" value="PHM/PNGase_F_dom_sf"/>
</dbReference>
<keyword evidence="25" id="KW-1133">Transmembrane helix</keyword>
<keyword evidence="25" id="KW-0812">Transmembrane</keyword>
<feature type="binding site" evidence="21">
    <location>
        <position position="326"/>
    </location>
    <ligand>
        <name>Cu(2+)</name>
        <dbReference type="ChEBI" id="CHEBI:29036"/>
        <label>1</label>
        <note>catalytic</note>
    </ligand>
</feature>
<evidence type="ECO:0000256" key="24">
    <source>
        <dbReference type="SAM" id="MobiDB-lite"/>
    </source>
</evidence>
<evidence type="ECO:0000313" key="29">
    <source>
        <dbReference type="EMBL" id="CAB3264641.1"/>
    </source>
</evidence>
<keyword evidence="25" id="KW-0472">Membrane</keyword>
<feature type="binding site" evidence="21">
    <location>
        <position position="452"/>
    </location>
    <ligand>
        <name>Ca(2+)</name>
        <dbReference type="ChEBI" id="CHEBI:29108"/>
        <note>structural</note>
    </ligand>
</feature>
<feature type="transmembrane region" description="Helical" evidence="25">
    <location>
        <begin position="900"/>
        <end position="920"/>
    </location>
</feature>
<feature type="binding site" evidence="21">
    <location>
        <position position="121"/>
    </location>
    <ligand>
        <name>Cu(2+)</name>
        <dbReference type="ChEBI" id="CHEBI:29036"/>
        <label>1</label>
        <note>catalytic</note>
    </ligand>
</feature>
<evidence type="ECO:0000256" key="1">
    <source>
        <dbReference type="ARBA" id="ARBA00000686"/>
    </source>
</evidence>
<dbReference type="GO" id="GO:0006518">
    <property type="term" value="P:peptide metabolic process"/>
    <property type="evidence" value="ECO:0007669"/>
    <property type="project" value="InterPro"/>
</dbReference>
<dbReference type="InterPro" id="IPR011042">
    <property type="entry name" value="6-blade_b-propeller_TolB-like"/>
</dbReference>
<dbReference type="AlphaFoldDB" id="A0A6F9DN74"/>
<feature type="disulfide bond" evidence="22">
    <location>
        <begin position="306"/>
        <end position="327"/>
    </location>
</feature>
<comment type="catalytic activity">
    <reaction evidence="1">
        <text>a [peptide]-C-terminal (2S)-2-hydroxyglycine = a [peptide]-C-terminal amide + glyoxylate</text>
        <dbReference type="Rhea" id="RHEA:20924"/>
        <dbReference type="Rhea" id="RHEA-COMP:13485"/>
        <dbReference type="Rhea" id="RHEA-COMP:15321"/>
        <dbReference type="ChEBI" id="CHEBI:36655"/>
        <dbReference type="ChEBI" id="CHEBI:137001"/>
        <dbReference type="ChEBI" id="CHEBI:142768"/>
        <dbReference type="EC" id="4.3.2.5"/>
    </reaction>
</comment>
<evidence type="ECO:0000256" key="22">
    <source>
        <dbReference type="PIRSR" id="PIRSR600720-3"/>
    </source>
</evidence>
<feature type="binding site" evidence="21">
    <location>
        <position position="120"/>
    </location>
    <ligand>
        <name>Cu(2+)</name>
        <dbReference type="ChEBI" id="CHEBI:29036"/>
        <label>1</label>
        <note>catalytic</note>
    </ligand>
</feature>
<keyword evidence="13 21" id="KW-0186">Copper</keyword>
<keyword evidence="8 21" id="KW-0479">Metal-binding</keyword>
<evidence type="ECO:0000256" key="9">
    <source>
        <dbReference type="ARBA" id="ARBA00022729"/>
    </source>
</evidence>
<evidence type="ECO:0000256" key="13">
    <source>
        <dbReference type="ARBA" id="ARBA00023008"/>
    </source>
</evidence>
<keyword evidence="7" id="KW-0964">Secreted</keyword>
<comment type="subcellular location">
    <subcellularLocation>
        <location evidence="2">Cytoplasmic vesicle</location>
        <location evidence="2">Secretory vesicle membrane</location>
        <topology evidence="2">Single-pass membrane protein</topology>
    </subcellularLocation>
    <subcellularLocation>
        <location evidence="3">Secreted</location>
    </subcellularLocation>
</comment>
<feature type="domain" description="Copper type II ascorbate-dependent monooxygenase N-terminal" evidence="27">
    <location>
        <begin position="77"/>
        <end position="189"/>
    </location>
</feature>
<evidence type="ECO:0000256" key="3">
    <source>
        <dbReference type="ARBA" id="ARBA00004613"/>
    </source>
</evidence>
<dbReference type="Gene3D" id="2.120.10.30">
    <property type="entry name" value="TolB, C-terminal domain"/>
    <property type="match status" value="1"/>
</dbReference>
<evidence type="ECO:0000256" key="6">
    <source>
        <dbReference type="ARBA" id="ARBA00010676"/>
    </source>
</evidence>
<feature type="disulfide bond" evidence="22">
    <location>
        <begin position="633"/>
        <end position="644"/>
    </location>
</feature>
<feature type="binding site" evidence="20">
    <location>
        <position position="584"/>
    </location>
    <ligand>
        <name>a protein</name>
        <dbReference type="ChEBI" id="CHEBI:16541"/>
    </ligand>
    <ligandPart>
        <name>C-terminal Xaa-(2S)-2-hydroxyglycine residue</name>
        <dbReference type="ChEBI" id="CHEBI:142768"/>
    </ligandPart>
</feature>
<evidence type="ECO:0000256" key="7">
    <source>
        <dbReference type="ARBA" id="ARBA00022525"/>
    </source>
</evidence>
<keyword evidence="17" id="KW-0456">Lyase</keyword>
<dbReference type="FunFam" id="2.60.120.310:FF:000005">
    <property type="entry name" value="Peptidylglycine alpha-hydroxylating monooxygenase"/>
    <property type="match status" value="1"/>
</dbReference>
<proteinExistence type="evidence at transcript level"/>
<feature type="compositionally biased region" description="Acidic residues" evidence="24">
    <location>
        <begin position="978"/>
        <end position="992"/>
    </location>
</feature>
<feature type="binding site" evidence="21">
    <location>
        <position position="621"/>
    </location>
    <ligand>
        <name>Zn(2+)</name>
        <dbReference type="ChEBI" id="CHEBI:29105"/>
        <note>catalytic</note>
    </ligand>
</feature>
<keyword evidence="16" id="KW-0325">Glycoprotein</keyword>
<dbReference type="InterPro" id="IPR036939">
    <property type="entry name" value="Cu2_ascorb_mOase_N_sf"/>
</dbReference>
<feature type="binding site" evidence="21">
    <location>
        <position position="719"/>
    </location>
    <ligand>
        <name>Ca(2+)</name>
        <dbReference type="ChEBI" id="CHEBI:29108"/>
        <note>structural</note>
    </ligand>
</feature>
<evidence type="ECO:0000256" key="26">
    <source>
        <dbReference type="SAM" id="SignalP"/>
    </source>
</evidence>
<comment type="similarity">
    <text evidence="4">In the C-terminal section; belongs to the peptidyl-alpha-hydroxyglycine alpha-amidating lyase family.</text>
</comment>
<keyword evidence="21" id="KW-0106">Calcium</keyword>
<feature type="region of interest" description="Disordered" evidence="24">
    <location>
        <begin position="383"/>
        <end position="406"/>
    </location>
</feature>
<feature type="binding site" evidence="21">
    <location>
        <position position="718"/>
    </location>
    <ligand>
        <name>Zn(2+)</name>
        <dbReference type="ChEBI" id="CHEBI:29105"/>
        <note>catalytic</note>
    </ligand>
</feature>
<protein>
    <submittedName>
        <fullName evidence="29">Peptidyl-glycine alpha-amidating monooxygenase A</fullName>
    </submittedName>
</protein>
<evidence type="ECO:0000256" key="23">
    <source>
        <dbReference type="PROSITE-ProRule" id="PRU00504"/>
    </source>
</evidence>
<dbReference type="GO" id="GO:0005507">
    <property type="term" value="F:copper ion binding"/>
    <property type="evidence" value="ECO:0007669"/>
    <property type="project" value="InterPro"/>
</dbReference>
<feature type="disulfide bond" evidence="22">
    <location>
        <begin position="238"/>
        <end position="347"/>
    </location>
</feature>
<dbReference type="Pfam" id="PF03712">
    <property type="entry name" value="Cu2_monoox_C"/>
    <property type="match status" value="1"/>
</dbReference>
<comment type="similarity">
    <text evidence="5">In the N-terminal section; belongs to the copper type II ascorbate-dependent monooxygenase family.</text>
</comment>
<dbReference type="GO" id="GO:0004598">
    <property type="term" value="F:peptidylamidoglycolate lyase activity"/>
    <property type="evidence" value="ECO:0007669"/>
    <property type="project" value="UniProtKB-EC"/>
</dbReference>
<evidence type="ECO:0000256" key="25">
    <source>
        <dbReference type="SAM" id="Phobius"/>
    </source>
</evidence>
<evidence type="ECO:0000256" key="14">
    <source>
        <dbReference type="ARBA" id="ARBA00023033"/>
    </source>
</evidence>
<dbReference type="Gene3D" id="2.60.120.230">
    <property type="match status" value="1"/>
</dbReference>
<keyword evidence="14 29" id="KW-0503">Monooxygenase</keyword>
<accession>A0A6F9DN74</accession>
<feature type="binding site" evidence="21">
    <location>
        <position position="256"/>
    </location>
    <ligand>
        <name>Cu(2+)</name>
        <dbReference type="ChEBI" id="CHEBI:29036"/>
        <label>1</label>
        <note>catalytic</note>
    </ligand>
</feature>
<gene>
    <name evidence="29" type="primary">Pam</name>
</gene>
<feature type="domain" description="Copper type II ascorbate-dependent monooxygenase C-terminal" evidence="28">
    <location>
        <begin position="213"/>
        <end position="337"/>
    </location>
</feature>
<keyword evidence="9 26" id="KW-0732">Signal</keyword>
<comment type="cofactor">
    <cofactor evidence="21">
        <name>Cu(2+)</name>
        <dbReference type="ChEBI" id="CHEBI:29036"/>
    </cofactor>
    <text evidence="21">Binds 2 Cu(2+) ions per subunit.</text>
</comment>
<comment type="catalytic activity">
    <reaction evidence="19">
        <text>a [peptide]-C-terminal glycine + 2 L-ascorbate + O2 = a [peptide]-C-terminal (2S)-2-hydroxyglycine + 2 monodehydro-L-ascorbate radical + H2O</text>
        <dbReference type="Rhea" id="RHEA:21452"/>
        <dbReference type="Rhea" id="RHEA-COMP:13486"/>
        <dbReference type="Rhea" id="RHEA-COMP:15321"/>
        <dbReference type="ChEBI" id="CHEBI:15377"/>
        <dbReference type="ChEBI" id="CHEBI:15379"/>
        <dbReference type="ChEBI" id="CHEBI:38290"/>
        <dbReference type="ChEBI" id="CHEBI:59513"/>
        <dbReference type="ChEBI" id="CHEBI:137000"/>
        <dbReference type="ChEBI" id="CHEBI:142768"/>
        <dbReference type="EC" id="1.14.17.3"/>
    </reaction>
</comment>
<evidence type="ECO:0000256" key="15">
    <source>
        <dbReference type="ARBA" id="ARBA00023157"/>
    </source>
</evidence>
<dbReference type="Pfam" id="PF01436">
    <property type="entry name" value="NHL"/>
    <property type="match status" value="2"/>
</dbReference>
<evidence type="ECO:0000256" key="16">
    <source>
        <dbReference type="ARBA" id="ARBA00023180"/>
    </source>
</evidence>
<comment type="similarity">
    <text evidence="6">Belongs to the copper type II ascorbate-dependent monooxygenase family.</text>
</comment>
<evidence type="ECO:0000256" key="8">
    <source>
        <dbReference type="ARBA" id="ARBA00022723"/>
    </source>
</evidence>
<evidence type="ECO:0000256" key="11">
    <source>
        <dbReference type="ARBA" id="ARBA00022833"/>
    </source>
</evidence>
<feature type="signal peptide" evidence="26">
    <location>
        <begin position="1"/>
        <end position="17"/>
    </location>
</feature>
<sequence length="1010" mass="111842">MHFFVFVFISLLVSTQCQSLLDYLNLAAERELELYEYEQSRRAHRSASQANFKQEKEDKNCPASKTTYTGTDTASVDVRFPKASIKSDDAYLCTSFPVPYKGETSYVVGFTPQATMDSSHHMLVFGCETLPNDKPYWQCGMGQVCRGRRHTLYAWARNAPPLELPPDIGYKIGKSANINYLVVQIHYAHRLPANQYDCSGVTASVTLQAQKYFAGIFLLGAPYIKIPPHSNTSVDVSCVNFVNTPLHVFAFRTHAHGLGTVISGYRVRNGRYKMIGKGNPQWPHAFYTRVGGTIDLDIDDILLARCDYSSNKETVTSAGMGGNDEMCNFYMMYYTTSSAVANSELSCWGDKHEAAFPEGADDLAPFPGFAGQDSINAIASGKVPIPQVPDTHGHHHHHQEEQAETSLAAELQEKLEEETETPQKTSEDIHLVGNIKWSDKASTPTLGQVGGVAVDSSGYVHVFHRAYRSWDGTSFDYHNCFTQPNKPITSNTLYIYDPLDGTLIHQWGNYTFFMPHGVSLDHHNNVWLTDVGMHQVFKYQYGGGARPLLTLGVRMEPGNDRSHFCKPTDVAVDRDGTIFVSDGYCNGRVVKFSANGEFLKSWGRMSRQVVNPPPGVFNVAHSIALVQNEQHVCVADRENGRIQCFTKEGQLIKIIINHPVIGQSIYAISYSDVDDLLFAVNGPPSNGVKTSGFSIRYETGDVLDSWEPSKSIDLSSPHDVAVSPDGNKLYVGQLSPHKVYQFEVSSLKENPVVTAPSMEVRGREEVPLISADLDTNSDETTNLEEIKRPVDETEVQSPGTITTSDQEVIQEENNKPKNEISNAVIKARKGAIEAEDTSVKERASNESVNPNSMEDAFPVQNVTSADDGNNNAVKTADSTADQRFILKAEKEGISRNVTTAVVVVLVAIPILLFGIGLCYVRSRTRRLRKYEDFLVDGNSETAANKAFLPGTGKLNLGKFFNKSNPEQQGFKRVKTVDDGADDEVQTDEEPDIESQAPDYTPQEYHDESSK</sequence>
<dbReference type="InterPro" id="IPR000720">
    <property type="entry name" value="PHM/PAL"/>
</dbReference>
<feature type="binding site" evidence="21">
    <location>
        <position position="254"/>
    </location>
    <ligand>
        <name>Cu(2+)</name>
        <dbReference type="ChEBI" id="CHEBI:29036"/>
        <label>1</label>
        <note>catalytic</note>
    </ligand>
</feature>
<feature type="repeat" description="NHL" evidence="23">
    <location>
        <begin position="617"/>
        <end position="648"/>
    </location>
</feature>
<evidence type="ECO:0000259" key="28">
    <source>
        <dbReference type="Pfam" id="PF03712"/>
    </source>
</evidence>
<dbReference type="InterPro" id="IPR014784">
    <property type="entry name" value="Cu2_ascorb_mOase-like_C"/>
</dbReference>
<dbReference type="GO" id="GO:0004504">
    <property type="term" value="F:peptidylglycine monooxygenase activity"/>
    <property type="evidence" value="ECO:0007669"/>
    <property type="project" value="UniProtKB-EC"/>
</dbReference>
<feature type="disulfide bond" evidence="22">
    <location>
        <begin position="93"/>
        <end position="139"/>
    </location>
</feature>
<evidence type="ECO:0000256" key="12">
    <source>
        <dbReference type="ARBA" id="ARBA00023002"/>
    </source>
</evidence>
<feature type="region of interest" description="Disordered" evidence="24">
    <location>
        <begin position="970"/>
        <end position="1010"/>
    </location>
</feature>
<name>A0A6F9DN74_9ASCI</name>
<evidence type="ECO:0000256" key="18">
    <source>
        <dbReference type="ARBA" id="ARBA00023268"/>
    </source>
</evidence>
<organism evidence="29">
    <name type="scientific">Phallusia mammillata</name>
    <dbReference type="NCBI Taxonomy" id="59560"/>
    <lineage>
        <taxon>Eukaryota</taxon>
        <taxon>Metazoa</taxon>
        <taxon>Chordata</taxon>
        <taxon>Tunicata</taxon>
        <taxon>Ascidiacea</taxon>
        <taxon>Phlebobranchia</taxon>
        <taxon>Ascidiidae</taxon>
        <taxon>Phallusia</taxon>
    </lineage>
</organism>
<dbReference type="Pfam" id="PF01082">
    <property type="entry name" value="Cu2_monooxygen"/>
    <property type="match status" value="1"/>
</dbReference>
<reference evidence="29" key="1">
    <citation type="submission" date="2020-04" db="EMBL/GenBank/DDBJ databases">
        <authorList>
            <person name="Neveu A P."/>
        </authorList>
    </citation>
    <scope>NUCLEOTIDE SEQUENCE</scope>
    <source>
        <tissue evidence="29">Whole embryo</tissue>
    </source>
</reference>
<evidence type="ECO:0000256" key="21">
    <source>
        <dbReference type="PIRSR" id="PIRSR600720-2"/>
    </source>
</evidence>
<dbReference type="InterPro" id="IPR024548">
    <property type="entry name" value="Cu2_monoox_C"/>
</dbReference>
<dbReference type="PROSITE" id="PS00084">
    <property type="entry name" value="CU2_MONOOXYGENASE_1"/>
    <property type="match status" value="1"/>
</dbReference>
<feature type="binding site" evidence="20">
    <location>
        <position position="637"/>
    </location>
    <ligand>
        <name>a protein</name>
        <dbReference type="ChEBI" id="CHEBI:16541"/>
    </ligand>
    <ligandPart>
        <name>C-terminal Xaa-(2S)-2-hydroxyglycine residue</name>
        <dbReference type="ChEBI" id="CHEBI:142768"/>
    </ligandPart>
</feature>
<evidence type="ECO:0000256" key="4">
    <source>
        <dbReference type="ARBA" id="ARBA00006026"/>
    </source>
</evidence>
<dbReference type="GO" id="GO:0005576">
    <property type="term" value="C:extracellular region"/>
    <property type="evidence" value="ECO:0007669"/>
    <property type="project" value="UniProtKB-SubCell"/>
</dbReference>
<feature type="region of interest" description="Disordered" evidence="24">
    <location>
        <begin position="46"/>
        <end position="66"/>
    </location>
</feature>